<name>A0ABS5I9L8_9PROT</name>
<keyword evidence="5" id="KW-0812">Transmembrane</keyword>
<dbReference type="InterPro" id="IPR050515">
    <property type="entry name" value="Beta-lactam/transpept"/>
</dbReference>
<comment type="subcellular location">
    <subcellularLocation>
        <location evidence="1">Membrane</location>
    </subcellularLocation>
</comment>
<comment type="caution">
    <text evidence="8">The sequence shown here is derived from an EMBL/GenBank/DDBJ whole genome shotgun (WGS) entry which is preliminary data.</text>
</comment>
<dbReference type="SUPFAM" id="SSF56601">
    <property type="entry name" value="beta-lactamase/transpeptidase-like"/>
    <property type="match status" value="1"/>
</dbReference>
<reference evidence="8 9" key="1">
    <citation type="submission" date="2021-04" db="EMBL/GenBank/DDBJ databases">
        <title>Magnetospirillum sulfuroxidans sp. nov., a facultative chemolithoautotrophic sulfur-oxidizing alphaproteobacterium isolated from freshwater sediment and proposals for Paramagetospirillum gen. nov., and Magnetospirillaceae fam. nov.</title>
        <authorList>
            <person name="Koziaeva V."/>
            <person name="Geelhoed J.S."/>
            <person name="Sorokin D.Y."/>
            <person name="Grouzdev D.S."/>
        </authorList>
    </citation>
    <scope>NUCLEOTIDE SEQUENCE [LARGE SCALE GENOMIC DNA]</scope>
    <source>
        <strain evidence="8 9">J10</strain>
    </source>
</reference>
<dbReference type="InterPro" id="IPR012338">
    <property type="entry name" value="Beta-lactam/transpept-like"/>
</dbReference>
<evidence type="ECO:0000256" key="3">
    <source>
        <dbReference type="ARBA" id="ARBA00023136"/>
    </source>
</evidence>
<feature type="region of interest" description="Disordered" evidence="4">
    <location>
        <begin position="1"/>
        <end position="25"/>
    </location>
</feature>
<gene>
    <name evidence="8" type="ORF">KEC16_05285</name>
</gene>
<protein>
    <submittedName>
        <fullName evidence="8">Penicillin-binding protein 2</fullName>
    </submittedName>
</protein>
<feature type="domain" description="Penicillin-binding protein transpeptidase" evidence="6">
    <location>
        <begin position="253"/>
        <end position="532"/>
    </location>
</feature>
<evidence type="ECO:0000256" key="4">
    <source>
        <dbReference type="SAM" id="MobiDB-lite"/>
    </source>
</evidence>
<dbReference type="Proteomes" id="UP000680714">
    <property type="component" value="Unassembled WGS sequence"/>
</dbReference>
<feature type="domain" description="Penicillin-binding protein dimerisation" evidence="7">
    <location>
        <begin position="89"/>
        <end position="199"/>
    </location>
</feature>
<dbReference type="Gene3D" id="3.40.710.10">
    <property type="entry name" value="DD-peptidase/beta-lactamase superfamily"/>
    <property type="match status" value="1"/>
</dbReference>
<evidence type="ECO:0000313" key="9">
    <source>
        <dbReference type="Proteomes" id="UP000680714"/>
    </source>
</evidence>
<keyword evidence="5" id="KW-1133">Transmembrane helix</keyword>
<evidence type="ECO:0000259" key="7">
    <source>
        <dbReference type="Pfam" id="PF03717"/>
    </source>
</evidence>
<proteinExistence type="predicted"/>
<accession>A0ABS5I9L8</accession>
<dbReference type="InterPro" id="IPR005311">
    <property type="entry name" value="PBP_dimer"/>
</dbReference>
<dbReference type="Gene3D" id="1.10.150.770">
    <property type="match status" value="1"/>
</dbReference>
<dbReference type="Pfam" id="PF00905">
    <property type="entry name" value="Transpeptidase"/>
    <property type="match status" value="1"/>
</dbReference>
<keyword evidence="2" id="KW-0121">Carboxypeptidase</keyword>
<keyword evidence="2" id="KW-0645">Protease</keyword>
<dbReference type="RefSeq" id="WP_211546638.1">
    <property type="nucleotide sequence ID" value="NZ_JAGTUF010000003.1"/>
</dbReference>
<evidence type="ECO:0000259" key="6">
    <source>
        <dbReference type="Pfam" id="PF00905"/>
    </source>
</evidence>
<dbReference type="InterPro" id="IPR001460">
    <property type="entry name" value="PCN-bd_Tpept"/>
</dbReference>
<dbReference type="EMBL" id="JAGTUF010000003">
    <property type="protein sequence ID" value="MBR9971124.1"/>
    <property type="molecule type" value="Genomic_DNA"/>
</dbReference>
<organism evidence="8 9">
    <name type="scientific">Magnetospirillum sulfuroxidans</name>
    <dbReference type="NCBI Taxonomy" id="611300"/>
    <lineage>
        <taxon>Bacteria</taxon>
        <taxon>Pseudomonadati</taxon>
        <taxon>Pseudomonadota</taxon>
        <taxon>Alphaproteobacteria</taxon>
        <taxon>Rhodospirillales</taxon>
        <taxon>Rhodospirillaceae</taxon>
        <taxon>Magnetospirillum</taxon>
    </lineage>
</organism>
<dbReference type="PANTHER" id="PTHR30627">
    <property type="entry name" value="PEPTIDOGLYCAN D,D-TRANSPEPTIDASE"/>
    <property type="match status" value="1"/>
</dbReference>
<dbReference type="InterPro" id="IPR036138">
    <property type="entry name" value="PBP_dimer_sf"/>
</dbReference>
<dbReference type="PANTHER" id="PTHR30627:SF1">
    <property type="entry name" value="PEPTIDOGLYCAN D,D-TRANSPEPTIDASE FTSI"/>
    <property type="match status" value="1"/>
</dbReference>
<dbReference type="SUPFAM" id="SSF56519">
    <property type="entry name" value="Penicillin binding protein dimerisation domain"/>
    <property type="match status" value="1"/>
</dbReference>
<evidence type="ECO:0000256" key="5">
    <source>
        <dbReference type="SAM" id="Phobius"/>
    </source>
</evidence>
<keyword evidence="3 5" id="KW-0472">Membrane</keyword>
<dbReference type="Pfam" id="PF03717">
    <property type="entry name" value="PBP_dimer"/>
    <property type="match status" value="1"/>
</dbReference>
<keyword evidence="9" id="KW-1185">Reference proteome</keyword>
<keyword evidence="2" id="KW-0378">Hydrolase</keyword>
<evidence type="ECO:0000256" key="2">
    <source>
        <dbReference type="ARBA" id="ARBA00022645"/>
    </source>
</evidence>
<dbReference type="Gene3D" id="3.30.450.330">
    <property type="match status" value="1"/>
</dbReference>
<dbReference type="Gene3D" id="3.90.1310.10">
    <property type="entry name" value="Penicillin-binding protein 2a (Domain 2)"/>
    <property type="match status" value="1"/>
</dbReference>
<evidence type="ECO:0000256" key="1">
    <source>
        <dbReference type="ARBA" id="ARBA00004370"/>
    </source>
</evidence>
<evidence type="ECO:0000313" key="8">
    <source>
        <dbReference type="EMBL" id="MBR9971124.1"/>
    </source>
</evidence>
<sequence length="588" mass="63322">MNPFSRPPHHSGIHPGEDLQNSPGALRLDGVRSRALDISRTRLLVTAVVFIGIFGIIAARMIDVAVLDANPAKPRALPQARIQDLEMGRADITDRSGAVLATSLPTVSLYARPQDMAEARVDMADAARKLADALPDLEAEDVRARLITGKSFVYLRRNLTPRQQYDVNALGIPGLHFEKGERRVYPHGNLVAHVVGMTDIDNKGIAGIERHFDQRLTSDAAPLALSLDLSIQNVVRGELQKAVQQFNALGATGMVADVRTGELLAMVSLPDFDPNDPPAGSNEALFNRATKGAYEMGSTFKLFNTAMALESGRININSTFDATKPLKFGNHTIHDDHSLNRWITVPEILIHSSNIGSARMALEAGTDFQRLFMARLGMLHTPSLELPEVGAPQVPNPWREINTITISFGHGLSVTPVQLVAGAVALVNGGIFHPLTLAHRPDDAPIPGEMVLKQKTSTQMRQLMRMVVTDGTGKKADVPGYEVGGKTGTAEKAAHGGYRKKAVLSSFVAAFPMDNPRYVVVAMIDEPQGTKETYGFITAGWNAAPTAGRIIAQIAPMLGIAPKNLLDTANLSAKLPTSAGRSDLAQSR</sequence>
<feature type="transmembrane region" description="Helical" evidence="5">
    <location>
        <begin position="43"/>
        <end position="62"/>
    </location>
</feature>